<dbReference type="CDD" id="cd03784">
    <property type="entry name" value="GT1_Gtf-like"/>
    <property type="match status" value="1"/>
</dbReference>
<keyword evidence="3" id="KW-0808">Transferase</keyword>
<dbReference type="FunFam" id="3.40.50.2000:FF:000065">
    <property type="entry name" value="Glycosyltransferase"/>
    <property type="match status" value="1"/>
</dbReference>
<evidence type="ECO:0000256" key="1">
    <source>
        <dbReference type="ARBA" id="ARBA00009995"/>
    </source>
</evidence>
<keyword evidence="2" id="KW-0328">Glycosyltransferase</keyword>
<dbReference type="GO" id="GO:0080044">
    <property type="term" value="F:quercetin 7-O-glucosyltransferase activity"/>
    <property type="evidence" value="ECO:0007669"/>
    <property type="project" value="TreeGrafter"/>
</dbReference>
<dbReference type="InterPro" id="IPR002213">
    <property type="entry name" value="UDP_glucos_trans"/>
</dbReference>
<proteinExistence type="inferred from homology"/>
<dbReference type="AlphaFoldDB" id="A0A5J9SYZ6"/>
<comment type="similarity">
    <text evidence="1">Belongs to the UDP-glycosyltransferase family.</text>
</comment>
<dbReference type="PANTHER" id="PTHR11926">
    <property type="entry name" value="GLUCOSYL/GLUCURONOSYL TRANSFERASES"/>
    <property type="match status" value="1"/>
</dbReference>
<dbReference type="Pfam" id="PF00201">
    <property type="entry name" value="UDPGT"/>
    <property type="match status" value="1"/>
</dbReference>
<comment type="caution">
    <text evidence="4">The sequence shown here is derived from an EMBL/GenBank/DDBJ whole genome shotgun (WGS) entry which is preliminary data.</text>
</comment>
<evidence type="ECO:0008006" key="6">
    <source>
        <dbReference type="Google" id="ProtNLM"/>
    </source>
</evidence>
<keyword evidence="5" id="KW-1185">Reference proteome</keyword>
<name>A0A5J9SYZ6_9POAL</name>
<accession>A0A5J9SYZ6</accession>
<organism evidence="4 5">
    <name type="scientific">Eragrostis curvula</name>
    <name type="common">weeping love grass</name>
    <dbReference type="NCBI Taxonomy" id="38414"/>
    <lineage>
        <taxon>Eukaryota</taxon>
        <taxon>Viridiplantae</taxon>
        <taxon>Streptophyta</taxon>
        <taxon>Embryophyta</taxon>
        <taxon>Tracheophyta</taxon>
        <taxon>Spermatophyta</taxon>
        <taxon>Magnoliopsida</taxon>
        <taxon>Liliopsida</taxon>
        <taxon>Poales</taxon>
        <taxon>Poaceae</taxon>
        <taxon>PACMAD clade</taxon>
        <taxon>Chloridoideae</taxon>
        <taxon>Eragrostideae</taxon>
        <taxon>Eragrostidinae</taxon>
        <taxon>Eragrostis</taxon>
    </lineage>
</organism>
<dbReference type="GO" id="GO:0080043">
    <property type="term" value="F:quercetin 3-O-glucosyltransferase activity"/>
    <property type="evidence" value="ECO:0007669"/>
    <property type="project" value="TreeGrafter"/>
</dbReference>
<sequence>MATRPHVVVVPYPNAGNIKPALQLAKLLHRHGVYITFVNTEHNHGRVQAAMRGDGAVLDSREGFRFETIPDGLSESDRAAPDIAQRLNVSMRTHCAAPLRDLLERLGREAGVPPVTRLLPTAPMVFAPVVARELGIPAMVLWCASAASLRATMSIRELEQRGYVPLKDESMLTNGYLETTIIDWIPGMLPMSLGDLMTFIRTTDPNDFWLSFSKSVVDNCTNADALILNTFHNLEADVLAAVRGDCRCVVYSIGPLGSLLRHGGAAATDDSVRVSLWKQEAACIAWLDTQEEQRSVVYVNFGSNTVLTPEQVAEFAWGLAASGHPFLWSIRENLAPGGVGALPPAFAAQTAGRGHVTTWCPQEQVLRHPAVGCFLTHNGWNSTCEGVAAGVPMVCWPGCMDQFANCKYACDVWAVGVRLDAEVRRDQVAERVREAMASEAMRASAGRWREAADAAAAGHGGSSYQNLLAMVTALHHVGREPSIGNTKLS</sequence>
<evidence type="ECO:0000256" key="3">
    <source>
        <dbReference type="ARBA" id="ARBA00022679"/>
    </source>
</evidence>
<reference evidence="4 5" key="1">
    <citation type="journal article" date="2019" name="Sci. Rep.">
        <title>A high-quality genome of Eragrostis curvula grass provides insights into Poaceae evolution and supports new strategies to enhance forage quality.</title>
        <authorList>
            <person name="Carballo J."/>
            <person name="Santos B.A.C.M."/>
            <person name="Zappacosta D."/>
            <person name="Garbus I."/>
            <person name="Selva J.P."/>
            <person name="Gallo C.A."/>
            <person name="Diaz A."/>
            <person name="Albertini E."/>
            <person name="Caccamo M."/>
            <person name="Echenique V."/>
        </authorList>
    </citation>
    <scope>NUCLEOTIDE SEQUENCE [LARGE SCALE GENOMIC DNA]</scope>
    <source>
        <strain evidence="5">cv. Victoria</strain>
        <tissue evidence="4">Leaf</tissue>
    </source>
</reference>
<dbReference type="EMBL" id="RWGY01000086">
    <property type="protein sequence ID" value="TVU04227.1"/>
    <property type="molecule type" value="Genomic_DNA"/>
</dbReference>
<dbReference type="FunFam" id="3.40.50.2000:FF:000056">
    <property type="entry name" value="Glycosyltransferase"/>
    <property type="match status" value="1"/>
</dbReference>
<dbReference type="Gene3D" id="3.40.50.2000">
    <property type="entry name" value="Glycogen Phosphorylase B"/>
    <property type="match status" value="2"/>
</dbReference>
<feature type="non-terminal residue" evidence="4">
    <location>
        <position position="1"/>
    </location>
</feature>
<protein>
    <recommendedName>
        <fullName evidence="6">Glycosyltransferase</fullName>
    </recommendedName>
</protein>
<dbReference type="Gramene" id="TVU04227">
    <property type="protein sequence ID" value="TVU04227"/>
    <property type="gene ID" value="EJB05_50206"/>
</dbReference>
<dbReference type="SUPFAM" id="SSF53756">
    <property type="entry name" value="UDP-Glycosyltransferase/glycogen phosphorylase"/>
    <property type="match status" value="1"/>
</dbReference>
<evidence type="ECO:0000313" key="4">
    <source>
        <dbReference type="EMBL" id="TVU04227.1"/>
    </source>
</evidence>
<dbReference type="PANTHER" id="PTHR11926:SF1537">
    <property type="entry name" value="OS08G0168700 PROTEIN"/>
    <property type="match status" value="1"/>
</dbReference>
<dbReference type="Proteomes" id="UP000324897">
    <property type="component" value="Unassembled WGS sequence"/>
</dbReference>
<evidence type="ECO:0000313" key="5">
    <source>
        <dbReference type="Proteomes" id="UP000324897"/>
    </source>
</evidence>
<dbReference type="OrthoDB" id="5835829at2759"/>
<gene>
    <name evidence="4" type="ORF">EJB05_50206</name>
</gene>
<evidence type="ECO:0000256" key="2">
    <source>
        <dbReference type="ARBA" id="ARBA00022676"/>
    </source>
</evidence>